<evidence type="ECO:0000256" key="1">
    <source>
        <dbReference type="SAM" id="Phobius"/>
    </source>
</evidence>
<sequence>MSSGAKDDGIIDLKNYQPYINQYAILINFYREDRIHLVENHHKIILPSTDFKEKERDIKAKINSIIESGLNIDSIKKIITTIEPGVNPNLSKYMAKTCGEGAARKIGSEDNTPYLVYFLNIRYGPSNDKLIVNEVIKSLYEKNDINGLIDCLKLLIMYGANFNECDGPEINFTEEYNKTLQNQKHDVSKLIVKYTGTYLEKNPENHGDNVLLCFLRLVNKKPGNDAKILEIYKLFLDNCVDCKFVNWISGEYPLSIAKGVIFKELIEKLQDGLNVYNTRLGNKQTSDIIVDNKPYIDMILKRFEDNDNKANDKKINDNSFHLWCSNFMNQISLSLRRKYIQPFLEAQSETSASGILKSDLRKQEIDDNTGDFMNASTKYNVMDGFLDVDVRPIIDKYGDILEHINEAAVKGERLKFVQAFNNANELGMSEYFDNEITKHAPTKPTGDWREIFELVNIKLNLSKGNFFGTKDNPNVVETQVLTPPPTKETLEQDMRDGFVIFNEERKARLKDTYGEISTLNEWAKMGDRRKPYIEKAKAKKTPTGLFANIKKTFQGAKTKFVDLASFLDIALNSDTYSKDYEKSIFGGSAKIKKNNHKKTKKMSGGLPQKQRQGFFSSTQVEVDPLYEIKGHWKTVGQPEIIAHIINAFNLSARGEYVASIAYALSYIELLRLIDTIVKEKGLVNDVLSKETFNKVTIITATILTASRNVIDGLTIGFDAGIPTERENTGEQLGKGGGQYGGQVTPDDIKKILNDTFNSQLSDNDRKNAEKSKELFSKYFEELIKGDKIKKAFEAATKKPATKEENDAIILTKAESLFKTEKKALLNKDKKKYTEEQIVSAVNSLWEKAVGNTKKKYIDMALGIESEEQKKNAKESEEKNKKEWDEAIGALLVDTSAGTATALDNAFRSMLTNTQIAIEIADDMEEIFSQETILDFVDLQGKSGMVKFLSIIGDCVNDKDHQKAYNNLSDAVFPTYVMDWQSGQHNTKVIDAYDHTTIYSYIYVKVSDENTKLSLLLPCPYRPIDFIYKIRTKMLTFNWGGDKYFEDFEFMFGYIDADVLFDKLWELKVINSELLEISNSDLSDELKNTEDSKYKTFNTRPILSKIFGTKPYYTNVFIDEIFAKDKENEYKIACKEKLRTLFLKAVKTSYTLTQLYTIPENRKFVQAKFDELLQNKDSETAKPFFSSPKFSPLADRDYNTDSIAYENDLRDLSIQNTYWITYKAFSEIGYYRNGTTIAASGIVTAIIFYILYSFNIISTIFRWIAMPFIAIGKWADSIIPFSTWISKFFFGKSAEGLVRDTISVEKELAIFEAIGFGTSAASQQVFLEGFKITPEENNVFDHRKDEFELYGYYDRALNRRWDVGYSNDNINLDNLKKMIKEIPTNKVEDVFNKLIEKAENALKIPMVVKGSIILDDPSIPIRKDAIEKIIKFYKDGKGYALAQSKAVKAFGVAFSDAKAAQDYAERVRNYLKWGSAILVVGVVVTVSLTGVGAIGVIMATAASATPVAVTGGAALAASVATTCYSALLSTILTLSASWMMIIGVIIIWLNTYIYGIMKIQSKYCSRIDRKYSSVYLKKKYTPWSAFTGFLKFIGRFIIQKGIGQLRMCWSVGLATVQASTCVWATRHQLFAGLKSDTETNTDDVKLVKNKRRGRKPAANVARQKESIAMLGDALTFITSAVKPKSVEKKGGKKISKRRRLLKRNKLTKRLKKH</sequence>
<keyword evidence="1" id="KW-1133">Transmembrane helix</keyword>
<name>A0A6C0LBN4_9ZZZZ</name>
<feature type="transmembrane region" description="Helical" evidence="1">
    <location>
        <begin position="1579"/>
        <end position="1597"/>
    </location>
</feature>
<feature type="transmembrane region" description="Helical" evidence="1">
    <location>
        <begin position="1475"/>
        <end position="1500"/>
    </location>
</feature>
<feature type="transmembrane region" description="Helical" evidence="1">
    <location>
        <begin position="1506"/>
        <end position="1526"/>
    </location>
</feature>
<keyword evidence="1" id="KW-0812">Transmembrane</keyword>
<feature type="transmembrane region" description="Helical" evidence="1">
    <location>
        <begin position="1241"/>
        <end position="1263"/>
    </location>
</feature>
<organism evidence="2">
    <name type="scientific">viral metagenome</name>
    <dbReference type="NCBI Taxonomy" id="1070528"/>
    <lineage>
        <taxon>unclassified sequences</taxon>
        <taxon>metagenomes</taxon>
        <taxon>organismal metagenomes</taxon>
    </lineage>
</organism>
<keyword evidence="1" id="KW-0472">Membrane</keyword>
<proteinExistence type="predicted"/>
<evidence type="ECO:0000313" key="2">
    <source>
        <dbReference type="EMBL" id="QHU27044.1"/>
    </source>
</evidence>
<accession>A0A6C0LBN4</accession>
<reference evidence="2" key="1">
    <citation type="journal article" date="2020" name="Nature">
        <title>Giant virus diversity and host interactions through global metagenomics.</title>
        <authorList>
            <person name="Schulz F."/>
            <person name="Roux S."/>
            <person name="Paez-Espino D."/>
            <person name="Jungbluth S."/>
            <person name="Walsh D.A."/>
            <person name="Denef V.J."/>
            <person name="McMahon K.D."/>
            <person name="Konstantinidis K.T."/>
            <person name="Eloe-Fadrosh E.A."/>
            <person name="Kyrpides N.C."/>
            <person name="Woyke T."/>
        </authorList>
    </citation>
    <scope>NUCLEOTIDE SEQUENCE</scope>
    <source>
        <strain evidence="2">GVMAG-M-3300027759-42</strain>
    </source>
</reference>
<feature type="transmembrane region" description="Helical" evidence="1">
    <location>
        <begin position="1538"/>
        <end position="1559"/>
    </location>
</feature>
<dbReference type="EMBL" id="MN740450">
    <property type="protein sequence ID" value="QHU27044.1"/>
    <property type="molecule type" value="Genomic_DNA"/>
</dbReference>
<protein>
    <submittedName>
        <fullName evidence="2">Uncharacterized protein</fullName>
    </submittedName>
</protein>